<evidence type="ECO:0000256" key="10">
    <source>
        <dbReference type="ARBA" id="ARBA00023132"/>
    </source>
</evidence>
<evidence type="ECO:0000256" key="8">
    <source>
        <dbReference type="ARBA" id="ARBA00022989"/>
    </source>
</evidence>
<dbReference type="Proteomes" id="UP001217754">
    <property type="component" value="Chromosome 5"/>
</dbReference>
<accession>A0AAF0F326</accession>
<evidence type="ECO:0000313" key="15">
    <source>
        <dbReference type="Proteomes" id="UP001217754"/>
    </source>
</evidence>
<keyword evidence="4" id="KW-0813">Transport</keyword>
<keyword evidence="5 13" id="KW-0812">Transmembrane</keyword>
<keyword evidence="8 13" id="KW-1133">Transmembrane helix</keyword>
<evidence type="ECO:0000256" key="7">
    <source>
        <dbReference type="ARBA" id="ARBA00022927"/>
    </source>
</evidence>
<dbReference type="GO" id="GO:0006999">
    <property type="term" value="P:nuclear pore organization"/>
    <property type="evidence" value="ECO:0007669"/>
    <property type="project" value="TreeGrafter"/>
</dbReference>
<keyword evidence="6" id="KW-0509">mRNA transport</keyword>
<evidence type="ECO:0000256" key="11">
    <source>
        <dbReference type="ARBA" id="ARBA00023136"/>
    </source>
</evidence>
<gene>
    <name evidence="14" type="ORF">MJAP1_002872</name>
</gene>
<keyword evidence="10" id="KW-0906">Nuclear pore complex</keyword>
<evidence type="ECO:0000256" key="4">
    <source>
        <dbReference type="ARBA" id="ARBA00022448"/>
    </source>
</evidence>
<dbReference type="PANTHER" id="PTHR13269:SF6">
    <property type="entry name" value="NUCLEOPORIN NDC1"/>
    <property type="match status" value="1"/>
</dbReference>
<sequence>MVPAMPAPAPGATYRTLLKQAMRSRQERILFLTALATHILLSIALFSVRALARPVVAGGTVALVALVALPTLLERRTRMIQAPKVIVKQPPSSRGGHLLDVVRSPEVWGRALRHGVRAALGAMLYAGTATHAYGWGCAIAPTVFVESHQAYYINETFLVLLFTAAWAGALYAVSDAWRTPRACWDVPAFDPDIVLRPTTLRERTLSTLGRRVPHAWLLVPVLAVPFLVYVLVRDAFWASVLRIVGVQTVVRPYIVPSFRVVFRPWHMLATVLPVALLLLTLFAVVYTLFDVYWTHPLPMLSARARDPNAALLGGLNDVHPFFVAHAYSELARIAMYDKQRRAVLFDDVQRLHGRPVAWNGVYTACIYRLDAFLKEAPKKEAKQEAKPQAAASRPSVWRALADAPAPAPAEKKAPAPAPAPPAADTALFKFVRIAAYGAHAALRALLALIPSDAKHALLPQALHLAFAAPSPALVLDAELLAPRAVVCWAALAMEHLVDASLSEDKYGSVQKDIGRVVQALLHAHERLQMLRRSVERQALEADNQLVREAQVVRGALKEVGADAATFSTSYAPFYNELQTTWHVAYATLDTALSQSGQRIVQTFAPYGFEK</sequence>
<comment type="similarity">
    <text evidence="3">Belongs to the NDC1 family.</text>
</comment>
<dbReference type="GO" id="GO:0031965">
    <property type="term" value="C:nuclear membrane"/>
    <property type="evidence" value="ECO:0007669"/>
    <property type="project" value="UniProtKB-SubCell"/>
</dbReference>
<feature type="transmembrane region" description="Helical" evidence="13">
    <location>
        <begin position="122"/>
        <end position="145"/>
    </location>
</feature>
<dbReference type="GO" id="GO:0070631">
    <property type="term" value="P:spindle pole body localization"/>
    <property type="evidence" value="ECO:0007669"/>
    <property type="project" value="TreeGrafter"/>
</dbReference>
<evidence type="ECO:0000256" key="9">
    <source>
        <dbReference type="ARBA" id="ARBA00023010"/>
    </source>
</evidence>
<feature type="transmembrane region" description="Helical" evidence="13">
    <location>
        <begin position="29"/>
        <end position="48"/>
    </location>
</feature>
<keyword evidence="7" id="KW-0653">Protein transport</keyword>
<dbReference type="EMBL" id="CP119962">
    <property type="protein sequence ID" value="WFD39890.1"/>
    <property type="molecule type" value="Genomic_DNA"/>
</dbReference>
<feature type="transmembrane region" description="Helical" evidence="13">
    <location>
        <begin position="151"/>
        <end position="173"/>
    </location>
</feature>
<feature type="transmembrane region" description="Helical" evidence="13">
    <location>
        <begin position="265"/>
        <end position="289"/>
    </location>
</feature>
<organism evidence="14 15">
    <name type="scientific">Malassezia japonica</name>
    <dbReference type="NCBI Taxonomy" id="223818"/>
    <lineage>
        <taxon>Eukaryota</taxon>
        <taxon>Fungi</taxon>
        <taxon>Dikarya</taxon>
        <taxon>Basidiomycota</taxon>
        <taxon>Ustilaginomycotina</taxon>
        <taxon>Malasseziomycetes</taxon>
        <taxon>Malasseziales</taxon>
        <taxon>Malasseziaceae</taxon>
        <taxon>Malassezia</taxon>
    </lineage>
</organism>
<evidence type="ECO:0000256" key="12">
    <source>
        <dbReference type="ARBA" id="ARBA00023242"/>
    </source>
</evidence>
<proteinExistence type="inferred from homology"/>
<dbReference type="GO" id="GO:0015031">
    <property type="term" value="P:protein transport"/>
    <property type="evidence" value="ECO:0007669"/>
    <property type="project" value="UniProtKB-KW"/>
</dbReference>
<keyword evidence="12" id="KW-0539">Nucleus</keyword>
<dbReference type="GO" id="GO:0051028">
    <property type="term" value="P:mRNA transport"/>
    <property type="evidence" value="ECO:0007669"/>
    <property type="project" value="UniProtKB-KW"/>
</dbReference>
<keyword evidence="15" id="KW-1185">Reference proteome</keyword>
<dbReference type="PANTHER" id="PTHR13269">
    <property type="entry name" value="NUCLEOPORIN NDC1"/>
    <property type="match status" value="1"/>
</dbReference>
<dbReference type="InterPro" id="IPR019049">
    <property type="entry name" value="Nucleoporin_prot_Ndc1/Nup"/>
</dbReference>
<evidence type="ECO:0000256" key="2">
    <source>
        <dbReference type="ARBA" id="ARBA00004567"/>
    </source>
</evidence>
<evidence type="ECO:0000256" key="5">
    <source>
        <dbReference type="ARBA" id="ARBA00022692"/>
    </source>
</evidence>
<evidence type="ECO:0000256" key="13">
    <source>
        <dbReference type="SAM" id="Phobius"/>
    </source>
</evidence>
<dbReference type="GO" id="GO:0005816">
    <property type="term" value="C:spindle pole body"/>
    <property type="evidence" value="ECO:0007669"/>
    <property type="project" value="TreeGrafter"/>
</dbReference>
<dbReference type="GeneID" id="85226523"/>
<dbReference type="GO" id="GO:0070762">
    <property type="term" value="C:nuclear pore transmembrane ring"/>
    <property type="evidence" value="ECO:0007669"/>
    <property type="project" value="TreeGrafter"/>
</dbReference>
<feature type="transmembrane region" description="Helical" evidence="13">
    <location>
        <begin position="54"/>
        <end position="73"/>
    </location>
</feature>
<evidence type="ECO:0000256" key="3">
    <source>
        <dbReference type="ARBA" id="ARBA00005760"/>
    </source>
</evidence>
<evidence type="ECO:0000256" key="6">
    <source>
        <dbReference type="ARBA" id="ARBA00022816"/>
    </source>
</evidence>
<protein>
    <recommendedName>
        <fullName evidence="16">Nucleoporin protein Ndc1-Nup</fullName>
    </recommendedName>
</protein>
<dbReference type="RefSeq" id="XP_060122787.1">
    <property type="nucleotide sequence ID" value="XM_060266804.1"/>
</dbReference>
<name>A0AAF0F326_9BASI</name>
<keyword evidence="11 13" id="KW-0472">Membrane</keyword>
<keyword evidence="9" id="KW-0811">Translocation</keyword>
<dbReference type="GO" id="GO:0030674">
    <property type="term" value="F:protein-macromolecule adaptor activity"/>
    <property type="evidence" value="ECO:0007669"/>
    <property type="project" value="TreeGrafter"/>
</dbReference>
<dbReference type="Pfam" id="PF09531">
    <property type="entry name" value="Ndc1_Nup"/>
    <property type="match status" value="1"/>
</dbReference>
<dbReference type="AlphaFoldDB" id="A0AAF0F326"/>
<evidence type="ECO:0000256" key="1">
    <source>
        <dbReference type="ARBA" id="ARBA00004232"/>
    </source>
</evidence>
<reference evidence="14" key="1">
    <citation type="submission" date="2023-03" db="EMBL/GenBank/DDBJ databases">
        <title>Mating type loci evolution in Malassezia.</title>
        <authorList>
            <person name="Coelho M.A."/>
        </authorList>
    </citation>
    <scope>NUCLEOTIDE SEQUENCE</scope>
    <source>
        <strain evidence="14">CBS 9431</strain>
    </source>
</reference>
<feature type="transmembrane region" description="Helical" evidence="13">
    <location>
        <begin position="215"/>
        <end position="232"/>
    </location>
</feature>
<comment type="subcellular location">
    <subcellularLocation>
        <location evidence="1">Nucleus membrane</location>
        <topology evidence="1">Multi-pass membrane protein</topology>
    </subcellularLocation>
    <subcellularLocation>
        <location evidence="2">Nucleus</location>
        <location evidence="2">Nuclear pore complex</location>
    </subcellularLocation>
</comment>
<evidence type="ECO:0000313" key="14">
    <source>
        <dbReference type="EMBL" id="WFD39890.1"/>
    </source>
</evidence>
<evidence type="ECO:0008006" key="16">
    <source>
        <dbReference type="Google" id="ProtNLM"/>
    </source>
</evidence>